<protein>
    <submittedName>
        <fullName evidence="1">Polyketide cyclase</fullName>
    </submittedName>
</protein>
<proteinExistence type="predicted"/>
<reference evidence="1" key="2">
    <citation type="submission" date="2020-09" db="EMBL/GenBank/DDBJ databases">
        <authorList>
            <person name="Sun Q."/>
            <person name="Sedlacek I."/>
        </authorList>
    </citation>
    <scope>NUCLEOTIDE SEQUENCE</scope>
    <source>
        <strain evidence="1">CCM 7905</strain>
    </source>
</reference>
<evidence type="ECO:0000313" key="2">
    <source>
        <dbReference type="Proteomes" id="UP000654257"/>
    </source>
</evidence>
<sequence length="150" mass="15681">MFSPDIIESMPAPTRVHVTHTFTSPPDTVFAALGEHENLGPLFGAKITRVRDGDTSRNGVGSTRALKVGPLPAFDETVTTSEPNSLIEYRISKGGILRGHWGKQVLTPTADGGTALDYTVGFDAPLPGLAAVVGKVLTSSISKNVGTLAP</sequence>
<dbReference type="InterPro" id="IPR023393">
    <property type="entry name" value="START-like_dom_sf"/>
</dbReference>
<dbReference type="InterPro" id="IPR019587">
    <property type="entry name" value="Polyketide_cyclase/dehydratase"/>
</dbReference>
<name>A0A917G2I0_9NOCA</name>
<comment type="caution">
    <text evidence="1">The sequence shown here is derived from an EMBL/GenBank/DDBJ whole genome shotgun (WGS) entry which is preliminary data.</text>
</comment>
<organism evidence="1 2">
    <name type="scientific">Rhodococcoides trifolii</name>
    <dbReference type="NCBI Taxonomy" id="908250"/>
    <lineage>
        <taxon>Bacteria</taxon>
        <taxon>Bacillati</taxon>
        <taxon>Actinomycetota</taxon>
        <taxon>Actinomycetes</taxon>
        <taxon>Mycobacteriales</taxon>
        <taxon>Nocardiaceae</taxon>
        <taxon>Rhodococcoides</taxon>
    </lineage>
</organism>
<gene>
    <name evidence="1" type="ORF">GCM10007304_36150</name>
</gene>
<accession>A0A917G2I0</accession>
<dbReference type="AlphaFoldDB" id="A0A917G2I0"/>
<dbReference type="Proteomes" id="UP000654257">
    <property type="component" value="Unassembled WGS sequence"/>
</dbReference>
<dbReference type="CDD" id="cd07821">
    <property type="entry name" value="PYR_PYL_RCAR_like"/>
    <property type="match status" value="1"/>
</dbReference>
<evidence type="ECO:0000313" key="1">
    <source>
        <dbReference type="EMBL" id="GGG18954.1"/>
    </source>
</evidence>
<reference evidence="1" key="1">
    <citation type="journal article" date="2014" name="Int. J. Syst. Evol. Microbiol.">
        <title>Complete genome sequence of Corynebacterium casei LMG S-19264T (=DSM 44701T), isolated from a smear-ripened cheese.</title>
        <authorList>
            <consortium name="US DOE Joint Genome Institute (JGI-PGF)"/>
            <person name="Walter F."/>
            <person name="Albersmeier A."/>
            <person name="Kalinowski J."/>
            <person name="Ruckert C."/>
        </authorList>
    </citation>
    <scope>NUCLEOTIDE SEQUENCE</scope>
    <source>
        <strain evidence="1">CCM 7905</strain>
    </source>
</reference>
<dbReference type="SUPFAM" id="SSF55961">
    <property type="entry name" value="Bet v1-like"/>
    <property type="match status" value="1"/>
</dbReference>
<dbReference type="EMBL" id="BMCU01000004">
    <property type="protein sequence ID" value="GGG18954.1"/>
    <property type="molecule type" value="Genomic_DNA"/>
</dbReference>
<keyword evidence="2" id="KW-1185">Reference proteome</keyword>
<dbReference type="Gene3D" id="3.30.530.20">
    <property type="match status" value="1"/>
</dbReference>
<dbReference type="Pfam" id="PF10604">
    <property type="entry name" value="Polyketide_cyc2"/>
    <property type="match status" value="1"/>
</dbReference>